<reference evidence="1" key="1">
    <citation type="submission" date="2019-04" db="EMBL/GenBank/DDBJ databases">
        <authorList>
            <consortium name="Pathogen Informatics"/>
        </authorList>
    </citation>
    <scope>NUCLEOTIDE SEQUENCE</scope>
    <source>
        <strain evidence="1">NCTC9183</strain>
    </source>
</reference>
<accession>A0A4P0Y3H1</accession>
<dbReference type="AlphaFoldDB" id="A0A4P0Y3H1"/>
<name>A0A4P0Y3H1_KLEPN</name>
<protein>
    <submittedName>
        <fullName evidence="1">Uncharacterized protein</fullName>
    </submittedName>
</protein>
<gene>
    <name evidence="1" type="ORF">NCTC9183_03257</name>
</gene>
<dbReference type="Proteomes" id="UP000507695">
    <property type="component" value="Unassembled WGS sequence"/>
</dbReference>
<evidence type="ECO:0000313" key="1">
    <source>
        <dbReference type="EMBL" id="VTM54901.1"/>
    </source>
</evidence>
<proteinExistence type="predicted"/>
<sequence>MAAYNSGVVDQNIDPAHRCHRLVDQTAHIILLAEIRLNGVKAAAQRQHLGGRIMGNFTVDADDIAPGLRQAQRHSLSQAGIATGHDGDLTRQVEGVQYHIHLCQLIYWRTMTPPVTSIEGGKQNYN</sequence>
<dbReference type="EMBL" id="CABDVL010000003">
    <property type="protein sequence ID" value="VTM54901.1"/>
    <property type="molecule type" value="Genomic_DNA"/>
</dbReference>
<organism evidence="1">
    <name type="scientific">Klebsiella pneumoniae</name>
    <dbReference type="NCBI Taxonomy" id="573"/>
    <lineage>
        <taxon>Bacteria</taxon>
        <taxon>Pseudomonadati</taxon>
        <taxon>Pseudomonadota</taxon>
        <taxon>Gammaproteobacteria</taxon>
        <taxon>Enterobacterales</taxon>
        <taxon>Enterobacteriaceae</taxon>
        <taxon>Klebsiella/Raoultella group</taxon>
        <taxon>Klebsiella</taxon>
        <taxon>Klebsiella pneumoniae complex</taxon>
    </lineage>
</organism>